<dbReference type="AlphaFoldDB" id="L0F4Q6"/>
<evidence type="ECO:0000313" key="2">
    <source>
        <dbReference type="Proteomes" id="UP000010797"/>
    </source>
</evidence>
<organism evidence="1 2">
    <name type="scientific">Desulfitobacterium dichloroeliminans (strain LMG P-21439 / DCA1)</name>
    <dbReference type="NCBI Taxonomy" id="871963"/>
    <lineage>
        <taxon>Bacteria</taxon>
        <taxon>Bacillati</taxon>
        <taxon>Bacillota</taxon>
        <taxon>Clostridia</taxon>
        <taxon>Eubacteriales</taxon>
        <taxon>Desulfitobacteriaceae</taxon>
        <taxon>Desulfitobacterium</taxon>
    </lineage>
</organism>
<dbReference type="KEGG" id="ddl:Desdi_0633"/>
<accession>L0F4Q6</accession>
<keyword evidence="2" id="KW-1185">Reference proteome</keyword>
<proteinExistence type="predicted"/>
<sequence>MTILLLTVALTGCNSGSTTTTLETEKPAIEQLMKDYFEASQTLDYRTWTGETELQYTTPELSQQLKETFPGYKTSFTEKQLVEKLDSLVIDEISLKTEATGYVVCLVQASGEESGTPFTQKSKYFLEIQKTDGKWLISKYAVQ</sequence>
<gene>
    <name evidence="1" type="ordered locus">Desdi_0633</name>
</gene>
<dbReference type="Proteomes" id="UP000010797">
    <property type="component" value="Chromosome"/>
</dbReference>
<name>L0F4Q6_DESDL</name>
<dbReference type="HOGENOM" id="CLU_1803004_0_0_9"/>
<dbReference type="EMBL" id="CP003344">
    <property type="protein sequence ID" value="AGA68162.1"/>
    <property type="molecule type" value="Genomic_DNA"/>
</dbReference>
<reference evidence="2" key="1">
    <citation type="submission" date="2012-02" db="EMBL/GenBank/DDBJ databases">
        <title>Complete sequence of Desulfitobacterium dichloroeliminans LMG P-21439.</title>
        <authorList>
            <person name="Lucas S."/>
            <person name="Han J."/>
            <person name="Lapidus A."/>
            <person name="Cheng J.-F."/>
            <person name="Goodwin L."/>
            <person name="Pitluck S."/>
            <person name="Peters L."/>
            <person name="Ovchinnikova G."/>
            <person name="Teshima H."/>
            <person name="Detter J.C."/>
            <person name="Han C."/>
            <person name="Tapia R."/>
            <person name="Land M."/>
            <person name="Hauser L."/>
            <person name="Kyrpides N."/>
            <person name="Ivanova N."/>
            <person name="Pagani I."/>
            <person name="Kruse T."/>
            <person name="de Vos W.M."/>
            <person name="Boon N."/>
            <person name="Smidt H."/>
            <person name="Woyke T."/>
        </authorList>
    </citation>
    <scope>NUCLEOTIDE SEQUENCE [LARGE SCALE GENOMIC DNA]</scope>
    <source>
        <strain evidence="2">LMG P-21439 / DCA1</strain>
    </source>
</reference>
<evidence type="ECO:0000313" key="1">
    <source>
        <dbReference type="EMBL" id="AGA68162.1"/>
    </source>
</evidence>
<dbReference type="SUPFAM" id="SSF54427">
    <property type="entry name" value="NTF2-like"/>
    <property type="match status" value="1"/>
</dbReference>
<dbReference type="InterPro" id="IPR032710">
    <property type="entry name" value="NTF2-like_dom_sf"/>
</dbReference>
<protein>
    <submittedName>
        <fullName evidence="1">Uncharacterized protein</fullName>
    </submittedName>
</protein>